<dbReference type="Pfam" id="PF10949">
    <property type="entry name" value="DUF2777"/>
    <property type="match status" value="1"/>
</dbReference>
<proteinExistence type="predicted"/>
<dbReference type="EMBL" id="JYBP01000003">
    <property type="protein sequence ID" value="KJE26404.1"/>
    <property type="molecule type" value="Genomic_DNA"/>
</dbReference>
<dbReference type="PATRIC" id="fig|1462.6.peg.2773"/>
<gene>
    <name evidence="1" type="ORF">LG52_2482</name>
</gene>
<accession>A0A0D8BQZ7</accession>
<sequence length="182" mass="21218">MNIEERLQCIVEQPRAYVYGTVEFVNDEWIFFDDEEEEASLVEEIAEQGIEWFHGGHWLSGQWQEQGAIATDLGIFPLQNGDRIRFRKRLTYAYQQWLSALSDSTFFQFVQWLNSLGFSLYDCLYCYNGLLFAKSSGVNFMIYDNTKQIASVHHYYERGQTPSDRFEITLNSGERAICAQIG</sequence>
<dbReference type="AlphaFoldDB" id="A0A0D8BQZ7"/>
<dbReference type="Proteomes" id="UP000032522">
    <property type="component" value="Unassembled WGS sequence"/>
</dbReference>
<dbReference type="OrthoDB" id="2923064at2"/>
<protein>
    <recommendedName>
        <fullName evidence="3">DUF2777 domain-containing protein</fullName>
    </recommendedName>
</protein>
<evidence type="ECO:0000313" key="1">
    <source>
        <dbReference type="EMBL" id="KJE26404.1"/>
    </source>
</evidence>
<dbReference type="InterPro" id="IPR024488">
    <property type="entry name" value="DUF2777"/>
</dbReference>
<evidence type="ECO:0000313" key="2">
    <source>
        <dbReference type="Proteomes" id="UP000032522"/>
    </source>
</evidence>
<name>A0A0D8BQZ7_GEOKU</name>
<organism evidence="1 2">
    <name type="scientific">Geobacillus kaustophilus</name>
    <dbReference type="NCBI Taxonomy" id="1462"/>
    <lineage>
        <taxon>Bacteria</taxon>
        <taxon>Bacillati</taxon>
        <taxon>Bacillota</taxon>
        <taxon>Bacilli</taxon>
        <taxon>Bacillales</taxon>
        <taxon>Anoxybacillaceae</taxon>
        <taxon>Geobacillus</taxon>
        <taxon>Geobacillus thermoleovorans group</taxon>
    </lineage>
</organism>
<evidence type="ECO:0008006" key="3">
    <source>
        <dbReference type="Google" id="ProtNLM"/>
    </source>
</evidence>
<dbReference type="RefSeq" id="WP_044732163.1">
    <property type="nucleotide sequence ID" value="NZ_JYBP01000003.1"/>
</dbReference>
<reference evidence="1 2" key="1">
    <citation type="submission" date="2015-01" db="EMBL/GenBank/DDBJ databases">
        <authorList>
            <person name="Filippidou S."/>
            <person name="Jeanneret N."/>
            <person name="Russel-Delif L."/>
            <person name="Junier T."/>
            <person name="Wunderlin T."/>
            <person name="Molina V."/>
            <person name="Johnson S.L."/>
            <person name="Davenport K.W."/>
            <person name="Chain P.S."/>
            <person name="Dorador C."/>
            <person name="Junier P."/>
        </authorList>
    </citation>
    <scope>NUCLEOTIDE SEQUENCE [LARGE SCALE GENOMIC DNA]</scope>
    <source>
        <strain evidence="1 2">Et7/4</strain>
    </source>
</reference>
<comment type="caution">
    <text evidence="1">The sequence shown here is derived from an EMBL/GenBank/DDBJ whole genome shotgun (WGS) entry which is preliminary data.</text>
</comment>